<keyword evidence="3 5" id="KW-0547">Nucleotide-binding</keyword>
<comment type="subunit">
    <text evidence="5 7">Monomer.</text>
</comment>
<evidence type="ECO:0000313" key="8">
    <source>
        <dbReference type="EMBL" id="TWU65990.1"/>
    </source>
</evidence>
<dbReference type="GO" id="GO:0005737">
    <property type="term" value="C:cytoplasm"/>
    <property type="evidence" value="ECO:0007669"/>
    <property type="project" value="UniProtKB-SubCell"/>
</dbReference>
<keyword evidence="1 5" id="KW-0808">Transferase</keyword>
<dbReference type="SUPFAM" id="SSF52540">
    <property type="entry name" value="P-loop containing nucleoside triphosphate hydrolases"/>
    <property type="match status" value="1"/>
</dbReference>
<dbReference type="PRINTS" id="PR00094">
    <property type="entry name" value="ADENYLTKNASE"/>
</dbReference>
<dbReference type="CDD" id="cd01428">
    <property type="entry name" value="ADK"/>
    <property type="match status" value="1"/>
</dbReference>
<dbReference type="NCBIfam" id="NF001381">
    <property type="entry name" value="PRK00279.1-3"/>
    <property type="match status" value="1"/>
</dbReference>
<dbReference type="InterPro" id="IPR027417">
    <property type="entry name" value="P-loop_NTPase"/>
</dbReference>
<evidence type="ECO:0000256" key="4">
    <source>
        <dbReference type="ARBA" id="ARBA00022777"/>
    </source>
</evidence>
<dbReference type="Pfam" id="PF00406">
    <property type="entry name" value="ADK"/>
    <property type="match status" value="1"/>
</dbReference>
<dbReference type="InterPro" id="IPR033690">
    <property type="entry name" value="Adenylat_kinase_CS"/>
</dbReference>
<keyword evidence="5 7" id="KW-0067">ATP-binding</keyword>
<protein>
    <recommendedName>
        <fullName evidence="5 7">Adenylate kinase</fullName>
        <shortName evidence="5">AK</shortName>
        <ecNumber evidence="5 7">2.7.4.3</ecNumber>
    </recommendedName>
    <alternativeName>
        <fullName evidence="5">ATP-AMP transphosphorylase</fullName>
    </alternativeName>
    <alternativeName>
        <fullName evidence="5">ATP:AMP phosphotransferase</fullName>
    </alternativeName>
    <alternativeName>
        <fullName evidence="5">Adenylate monophosphate kinase</fullName>
    </alternativeName>
</protein>
<evidence type="ECO:0000256" key="7">
    <source>
        <dbReference type="RuleBase" id="RU003331"/>
    </source>
</evidence>
<comment type="pathway">
    <text evidence="5">Purine metabolism; AMP biosynthesis via salvage pathway; AMP from ADP: step 1/1.</text>
</comment>
<name>A0A5C6FXC3_9PLAN</name>
<feature type="binding site" evidence="5">
    <location>
        <begin position="100"/>
        <end position="103"/>
    </location>
    <ligand>
        <name>AMP</name>
        <dbReference type="ChEBI" id="CHEBI:456215"/>
    </ligand>
</feature>
<keyword evidence="5" id="KW-0963">Cytoplasm</keyword>
<dbReference type="HAMAP" id="MF_00235">
    <property type="entry name" value="Adenylate_kinase_Adk"/>
    <property type="match status" value="1"/>
</dbReference>
<keyword evidence="4 5" id="KW-0418">Kinase</keyword>
<evidence type="ECO:0000256" key="2">
    <source>
        <dbReference type="ARBA" id="ARBA00022727"/>
    </source>
</evidence>
<feature type="binding site" evidence="5">
    <location>
        <begin position="26"/>
        <end position="31"/>
    </location>
    <ligand>
        <name>ATP</name>
        <dbReference type="ChEBI" id="CHEBI:30616"/>
    </ligand>
</feature>
<dbReference type="GO" id="GO:0005524">
    <property type="term" value="F:ATP binding"/>
    <property type="evidence" value="ECO:0007669"/>
    <property type="project" value="UniProtKB-UniRule"/>
</dbReference>
<dbReference type="RefSeq" id="WP_197136414.1">
    <property type="nucleotide sequence ID" value="NZ_SJPZ01000001.1"/>
</dbReference>
<comment type="function">
    <text evidence="5">Catalyzes the reversible transfer of the terminal phosphate group between ATP and AMP. Plays an important role in cellular energy homeostasis and in adenine nucleotide metabolism.</text>
</comment>
<evidence type="ECO:0000256" key="1">
    <source>
        <dbReference type="ARBA" id="ARBA00022679"/>
    </source>
</evidence>
<dbReference type="PANTHER" id="PTHR23359">
    <property type="entry name" value="NUCLEOTIDE KINASE"/>
    <property type="match status" value="1"/>
</dbReference>
<accession>A0A5C6FXC3</accession>
<keyword evidence="2 5" id="KW-0545">Nucleotide biosynthesis</keyword>
<dbReference type="Gene3D" id="3.40.50.300">
    <property type="entry name" value="P-loop containing nucleotide triphosphate hydrolases"/>
    <property type="match status" value="1"/>
</dbReference>
<evidence type="ECO:0000313" key="9">
    <source>
        <dbReference type="Proteomes" id="UP000316476"/>
    </source>
</evidence>
<comment type="caution">
    <text evidence="8">The sequence shown here is derived from an EMBL/GenBank/DDBJ whole genome shotgun (WGS) entry which is preliminary data.</text>
</comment>
<feature type="binding site" evidence="5">
    <location>
        <position position="47"/>
    </location>
    <ligand>
        <name>AMP</name>
        <dbReference type="ChEBI" id="CHEBI:456215"/>
    </ligand>
</feature>
<dbReference type="GO" id="GO:0044209">
    <property type="term" value="P:AMP salvage"/>
    <property type="evidence" value="ECO:0007669"/>
    <property type="project" value="UniProtKB-UniRule"/>
</dbReference>
<feature type="binding site" evidence="5">
    <location>
        <position position="142"/>
    </location>
    <ligand>
        <name>ATP</name>
        <dbReference type="ChEBI" id="CHEBI:30616"/>
    </ligand>
</feature>
<dbReference type="GO" id="GO:0004017">
    <property type="term" value="F:AMP kinase activity"/>
    <property type="evidence" value="ECO:0007669"/>
    <property type="project" value="UniProtKB-UniRule"/>
</dbReference>
<feature type="binding site" evidence="5">
    <location>
        <position position="148"/>
    </location>
    <ligand>
        <name>AMP</name>
        <dbReference type="ChEBI" id="CHEBI:456215"/>
    </ligand>
</feature>
<evidence type="ECO:0000256" key="6">
    <source>
        <dbReference type="RuleBase" id="RU003330"/>
    </source>
</evidence>
<comment type="catalytic activity">
    <reaction evidence="5 7">
        <text>AMP + ATP = 2 ADP</text>
        <dbReference type="Rhea" id="RHEA:12973"/>
        <dbReference type="ChEBI" id="CHEBI:30616"/>
        <dbReference type="ChEBI" id="CHEBI:456215"/>
        <dbReference type="ChEBI" id="CHEBI:456216"/>
        <dbReference type="EC" id="2.7.4.3"/>
    </reaction>
</comment>
<dbReference type="UniPathway" id="UPA00588">
    <property type="reaction ID" value="UER00649"/>
</dbReference>
<evidence type="ECO:0000256" key="5">
    <source>
        <dbReference type="HAMAP-Rule" id="MF_00235"/>
    </source>
</evidence>
<reference evidence="8 9" key="1">
    <citation type="submission" date="2019-02" db="EMBL/GenBank/DDBJ databases">
        <title>Deep-cultivation of Planctomycetes and their phenomic and genomic characterization uncovers novel biology.</title>
        <authorList>
            <person name="Wiegand S."/>
            <person name="Jogler M."/>
            <person name="Boedeker C."/>
            <person name="Pinto D."/>
            <person name="Vollmers J."/>
            <person name="Rivas-Marin E."/>
            <person name="Kohn T."/>
            <person name="Peeters S.H."/>
            <person name="Heuer A."/>
            <person name="Rast P."/>
            <person name="Oberbeckmann S."/>
            <person name="Bunk B."/>
            <person name="Jeske O."/>
            <person name="Meyerdierks A."/>
            <person name="Storesund J.E."/>
            <person name="Kallscheuer N."/>
            <person name="Luecker S."/>
            <person name="Lage O.M."/>
            <person name="Pohl T."/>
            <person name="Merkel B.J."/>
            <person name="Hornburger P."/>
            <person name="Mueller R.-W."/>
            <person name="Bruemmer F."/>
            <person name="Labrenz M."/>
            <person name="Spormann A.M."/>
            <person name="Op Den Camp H."/>
            <person name="Overmann J."/>
            <person name="Amann R."/>
            <person name="Jetten M.S.M."/>
            <person name="Mascher T."/>
            <person name="Medema M.H."/>
            <person name="Devos D.P."/>
            <person name="Kaster A.-K."/>
            <person name="Ovreas L."/>
            <person name="Rohde M."/>
            <person name="Galperin M.Y."/>
            <person name="Jogler C."/>
        </authorList>
    </citation>
    <scope>NUCLEOTIDE SEQUENCE [LARGE SCALE GENOMIC DNA]</scope>
    <source>
        <strain evidence="8 9">V7</strain>
    </source>
</reference>
<dbReference type="NCBIfam" id="NF011100">
    <property type="entry name" value="PRK14527.1"/>
    <property type="match status" value="1"/>
</dbReference>
<evidence type="ECO:0000256" key="3">
    <source>
        <dbReference type="ARBA" id="ARBA00022741"/>
    </source>
</evidence>
<feature type="binding site" evidence="5">
    <location>
        <position position="187"/>
    </location>
    <ligand>
        <name>ATP</name>
        <dbReference type="ChEBI" id="CHEBI:30616"/>
    </ligand>
</feature>
<comment type="subcellular location">
    <subcellularLocation>
        <location evidence="5 7">Cytoplasm</location>
    </subcellularLocation>
</comment>
<feature type="binding site" evidence="5">
    <location>
        <position position="159"/>
    </location>
    <ligand>
        <name>AMP</name>
        <dbReference type="ChEBI" id="CHEBI:456215"/>
    </ligand>
</feature>
<feature type="binding site" evidence="5">
    <location>
        <position position="52"/>
    </location>
    <ligand>
        <name>AMP</name>
        <dbReference type="ChEBI" id="CHEBI:456215"/>
    </ligand>
</feature>
<gene>
    <name evidence="8" type="primary">adk_1</name>
    <name evidence="5" type="synonym">adk</name>
    <name evidence="8" type="ORF">V7x_15460</name>
</gene>
<dbReference type="PROSITE" id="PS00113">
    <property type="entry name" value="ADENYLATE_KINASE"/>
    <property type="match status" value="1"/>
</dbReference>
<dbReference type="InterPro" id="IPR000850">
    <property type="entry name" value="Adenylat/UMP-CMP_kin"/>
</dbReference>
<proteinExistence type="inferred from homology"/>
<dbReference type="NCBIfam" id="NF011105">
    <property type="entry name" value="PRK14532.1"/>
    <property type="match status" value="1"/>
</dbReference>
<comment type="caution">
    <text evidence="5">Lacks conserved residue(s) required for the propagation of feature annotation.</text>
</comment>
<feature type="binding site" evidence="5">
    <location>
        <position position="107"/>
    </location>
    <ligand>
        <name>AMP</name>
        <dbReference type="ChEBI" id="CHEBI:456215"/>
    </ligand>
</feature>
<comment type="similarity">
    <text evidence="5 6">Belongs to the adenylate kinase family.</text>
</comment>
<sequence>MNASNRRGVDHNDAPVFRIVFIGPPGAGKGTQCRRLSERLSIPHLSTGEMLRATKDGSEVGALVASHIDGGRLAPDDLVMKILTRRLEKADCSSGYLLDGFPRNVQQARLMDDYLSSQDEQLTHVISLCVPQEILIERLARRAETEDRDDDTDETIRVRLEIFESQTRPVLDYYRQSGILTDVDGTGTMDEVSQRLLACVV</sequence>
<dbReference type="Proteomes" id="UP000316476">
    <property type="component" value="Unassembled WGS sequence"/>
</dbReference>
<comment type="domain">
    <text evidence="5">Consists of three domains, a large central CORE domain and two small peripheral domains, NMPbind and LID, which undergo movements during catalysis. The LID domain closes over the site of phosphoryl transfer upon ATP binding. Assembling and dissambling the active center during each catalytic cycle provides an effective means to prevent ATP hydrolysis.</text>
</comment>
<dbReference type="AlphaFoldDB" id="A0A5C6FXC3"/>
<dbReference type="EC" id="2.7.4.3" evidence="5 7"/>
<organism evidence="8 9">
    <name type="scientific">Crateriforma conspicua</name>
    <dbReference type="NCBI Taxonomy" id="2527996"/>
    <lineage>
        <taxon>Bacteria</taxon>
        <taxon>Pseudomonadati</taxon>
        <taxon>Planctomycetota</taxon>
        <taxon>Planctomycetia</taxon>
        <taxon>Planctomycetales</taxon>
        <taxon>Planctomycetaceae</taxon>
        <taxon>Crateriforma</taxon>
    </lineage>
</organism>
<dbReference type="EMBL" id="SJPZ01000001">
    <property type="protein sequence ID" value="TWU65990.1"/>
    <property type="molecule type" value="Genomic_DNA"/>
</dbReference>